<dbReference type="RefSeq" id="XP_046004029.1">
    <property type="nucleotide sequence ID" value="XM_046157657.1"/>
</dbReference>
<evidence type="ECO:0000313" key="2">
    <source>
        <dbReference type="Proteomes" id="UP000756346"/>
    </source>
</evidence>
<sequence>MIVRHAHFDSPVSNACRPEQVAGRKGVRGVASVALTTPSCFVGCPQLMLGCGNTGPMEKRDRLPAFRAPMSQSINAPMQPSTLVTKKSGLDHATVKCGTLWPLRATLPLFESNPHLSAVHSTAMWLTIQYFQANPMLGCGAQHPSIHGGVATEQGKMDWDTASA</sequence>
<evidence type="ECO:0000313" key="1">
    <source>
        <dbReference type="EMBL" id="KAH7009401.1"/>
    </source>
</evidence>
<dbReference type="AlphaFoldDB" id="A0A9P8XSL3"/>
<proteinExistence type="predicted"/>
<reference evidence="1" key="1">
    <citation type="journal article" date="2021" name="Nat. Commun.">
        <title>Genetic determinants of endophytism in the Arabidopsis root mycobiome.</title>
        <authorList>
            <person name="Mesny F."/>
            <person name="Miyauchi S."/>
            <person name="Thiergart T."/>
            <person name="Pickel B."/>
            <person name="Atanasova L."/>
            <person name="Karlsson M."/>
            <person name="Huettel B."/>
            <person name="Barry K.W."/>
            <person name="Haridas S."/>
            <person name="Chen C."/>
            <person name="Bauer D."/>
            <person name="Andreopoulos W."/>
            <person name="Pangilinan J."/>
            <person name="LaButti K."/>
            <person name="Riley R."/>
            <person name="Lipzen A."/>
            <person name="Clum A."/>
            <person name="Drula E."/>
            <person name="Henrissat B."/>
            <person name="Kohler A."/>
            <person name="Grigoriev I.V."/>
            <person name="Martin F.M."/>
            <person name="Hacquard S."/>
        </authorList>
    </citation>
    <scope>NUCLEOTIDE SEQUENCE</scope>
    <source>
        <strain evidence="1">MPI-CAGE-CH-0230</strain>
    </source>
</reference>
<organism evidence="1 2">
    <name type="scientific">Microdochium trichocladiopsis</name>
    <dbReference type="NCBI Taxonomy" id="1682393"/>
    <lineage>
        <taxon>Eukaryota</taxon>
        <taxon>Fungi</taxon>
        <taxon>Dikarya</taxon>
        <taxon>Ascomycota</taxon>
        <taxon>Pezizomycotina</taxon>
        <taxon>Sordariomycetes</taxon>
        <taxon>Xylariomycetidae</taxon>
        <taxon>Xylariales</taxon>
        <taxon>Microdochiaceae</taxon>
        <taxon>Microdochium</taxon>
    </lineage>
</organism>
<dbReference type="EMBL" id="JAGTJQ010000018">
    <property type="protein sequence ID" value="KAH7009401.1"/>
    <property type="molecule type" value="Genomic_DNA"/>
</dbReference>
<gene>
    <name evidence="1" type="ORF">B0I36DRAFT_356641</name>
</gene>
<name>A0A9P8XSL3_9PEZI</name>
<keyword evidence="2" id="KW-1185">Reference proteome</keyword>
<dbReference type="Proteomes" id="UP000756346">
    <property type="component" value="Unassembled WGS sequence"/>
</dbReference>
<protein>
    <submittedName>
        <fullName evidence="1">Uncharacterized protein</fullName>
    </submittedName>
</protein>
<dbReference type="GeneID" id="70187203"/>
<accession>A0A9P8XSL3</accession>
<comment type="caution">
    <text evidence="1">The sequence shown here is derived from an EMBL/GenBank/DDBJ whole genome shotgun (WGS) entry which is preliminary data.</text>
</comment>